<dbReference type="Proteomes" id="UP000463939">
    <property type="component" value="Chromosome"/>
</dbReference>
<evidence type="ECO:0000313" key="4">
    <source>
        <dbReference type="EMBL" id="BBP00326.1"/>
    </source>
</evidence>
<feature type="domain" description="WYL" evidence="1">
    <location>
        <begin position="101"/>
        <end position="167"/>
    </location>
</feature>
<dbReference type="AlphaFoldDB" id="A0A809RFA8"/>
<dbReference type="KEGG" id="sniv:SFSGTM_10340"/>
<proteinExistence type="predicted"/>
<gene>
    <name evidence="4" type="ORF">SFSGTM_10340</name>
</gene>
<evidence type="ECO:0000259" key="3">
    <source>
        <dbReference type="Pfam" id="PF26109"/>
    </source>
</evidence>
<dbReference type="PANTHER" id="PTHR34580:SF3">
    <property type="entry name" value="PROTEIN PAFB"/>
    <property type="match status" value="1"/>
</dbReference>
<evidence type="ECO:0000313" key="5">
    <source>
        <dbReference type="Proteomes" id="UP000463939"/>
    </source>
</evidence>
<dbReference type="PIRSF" id="PIRSF015558">
    <property type="entry name" value="Txn_reg_DeoR_prd"/>
    <property type="match status" value="1"/>
</dbReference>
<dbReference type="EMBL" id="AP021881">
    <property type="protein sequence ID" value="BBP00326.1"/>
    <property type="molecule type" value="Genomic_DNA"/>
</dbReference>
<dbReference type="InterPro" id="IPR059019">
    <property type="entry name" value="WHD_CapW"/>
</dbReference>
<dbReference type="Pfam" id="PF13280">
    <property type="entry name" value="WYL"/>
    <property type="match status" value="1"/>
</dbReference>
<dbReference type="PROSITE" id="PS52050">
    <property type="entry name" value="WYL"/>
    <property type="match status" value="1"/>
</dbReference>
<dbReference type="InterPro" id="IPR016634">
    <property type="entry name" value="CapW-like"/>
</dbReference>
<name>A0A809RFA8_9PROT</name>
<reference evidence="5" key="1">
    <citation type="submission" date="2019-11" db="EMBL/GenBank/DDBJ databases">
        <title>Isolation and characterization of a novel species in the genus Sulfuriferula.</title>
        <authorList>
            <person name="Mochizuki J."/>
            <person name="Kojima H."/>
            <person name="Fukui M."/>
        </authorList>
    </citation>
    <scope>NUCLEOTIDE SEQUENCE [LARGE SCALE GENOMIC DNA]</scope>
    <source>
        <strain evidence="5">SGTM</strain>
    </source>
</reference>
<feature type="domain" description="DNA-binding transcriptional repressor CapW C-terminal dimerisation" evidence="2">
    <location>
        <begin position="187"/>
        <end position="256"/>
    </location>
</feature>
<keyword evidence="5" id="KW-1185">Reference proteome</keyword>
<sequence>MVGWVRITSLMEMFSISRAQASKDFQGYQLLRPNNLRYNKSAKYYEISDGFMPLLLTGKTSELLSIFHTPHTPNPPVLSLTAYQPHASAINPLDREIDLTIFRLISNAAYNHRKVKILYQSLTQADSQERIISPHTLVYSGYRWHIRAYSEHHQAYRDFVLARIKNVPTLIDEVGIDDTNDTEWHTQVPIVIGPHPNLSDNHKTVIVDDYGMCDDQITVQMRGALVGYFLKLMHLEPSREHPDAKVQQIVVLNKDVVKHWVWGE</sequence>
<protein>
    <submittedName>
        <fullName evidence="4">WYL domain-containing protein</fullName>
    </submittedName>
</protein>
<dbReference type="PANTHER" id="PTHR34580">
    <property type="match status" value="1"/>
</dbReference>
<evidence type="ECO:0000259" key="2">
    <source>
        <dbReference type="Pfam" id="PF26107"/>
    </source>
</evidence>
<accession>A0A809RFA8</accession>
<organism evidence="4 5">
    <name type="scientific">Sulfuriferula nivalis</name>
    <dbReference type="NCBI Taxonomy" id="2675298"/>
    <lineage>
        <taxon>Bacteria</taxon>
        <taxon>Pseudomonadati</taxon>
        <taxon>Pseudomonadota</taxon>
        <taxon>Betaproteobacteria</taxon>
        <taxon>Nitrosomonadales</taxon>
        <taxon>Sulfuricellaceae</taxon>
        <taxon>Sulfuriferula</taxon>
    </lineage>
</organism>
<dbReference type="Pfam" id="PF26107">
    <property type="entry name" value="BrxR_CTD"/>
    <property type="match status" value="1"/>
</dbReference>
<dbReference type="InterPro" id="IPR059020">
    <property type="entry name" value="CapW_CTD"/>
</dbReference>
<dbReference type="InterPro" id="IPR051534">
    <property type="entry name" value="CBASS_pafABC_assoc_protein"/>
</dbReference>
<evidence type="ECO:0000259" key="1">
    <source>
        <dbReference type="Pfam" id="PF13280"/>
    </source>
</evidence>
<dbReference type="Pfam" id="PF26109">
    <property type="entry name" value="WHD_BrxR"/>
    <property type="match status" value="1"/>
</dbReference>
<feature type="domain" description="DNA-binding transcriptional repressor CapW winged helix-turn-helix" evidence="3">
    <location>
        <begin position="3"/>
        <end position="68"/>
    </location>
</feature>
<dbReference type="InterPro" id="IPR026881">
    <property type="entry name" value="WYL_dom"/>
</dbReference>